<dbReference type="InterPro" id="IPR052419">
    <property type="entry name" value="5_3-deoxyribonucleotidase-like"/>
</dbReference>
<dbReference type="PIRSF" id="PIRSF021362">
    <property type="entry name" value="UCP021362_HAD"/>
    <property type="match status" value="1"/>
</dbReference>
<dbReference type="InterPro" id="IPR023214">
    <property type="entry name" value="HAD_sf"/>
</dbReference>
<evidence type="ECO:0000256" key="2">
    <source>
        <dbReference type="ARBA" id="ARBA00022801"/>
    </source>
</evidence>
<dbReference type="RefSeq" id="WP_106345150.1">
    <property type="nucleotide sequence ID" value="NZ_PVNE01000012.1"/>
</dbReference>
<dbReference type="AlphaFoldDB" id="A0A2T0LEZ0"/>
<reference evidence="5 6" key="1">
    <citation type="submission" date="2018-03" db="EMBL/GenBank/DDBJ databases">
        <title>Genomic Encyclopedia of Archaeal and Bacterial Type Strains, Phase II (KMG-II): from individual species to whole genera.</title>
        <authorList>
            <person name="Goeker M."/>
        </authorList>
    </citation>
    <scope>NUCLEOTIDE SEQUENCE [LARGE SCALE GENOMIC DNA]</scope>
    <source>
        <strain evidence="5 6">DSM 44946</strain>
    </source>
</reference>
<keyword evidence="2 3" id="KW-0378">Hydrolase</keyword>
<dbReference type="PANTHER" id="PTHR35134">
    <property type="entry name" value="NUCLEOTIDASE YQFW-RELATED"/>
    <property type="match status" value="1"/>
</dbReference>
<evidence type="ECO:0000313" key="5">
    <source>
        <dbReference type="EMBL" id="PRX40534.1"/>
    </source>
</evidence>
<evidence type="ECO:0000313" key="6">
    <source>
        <dbReference type="Proteomes" id="UP000237797"/>
    </source>
</evidence>
<dbReference type="PANTHER" id="PTHR35134:SF2">
    <property type="entry name" value="NUCLEOTIDASE YQFW-RELATED"/>
    <property type="match status" value="1"/>
</dbReference>
<keyword evidence="6" id="KW-1185">Reference proteome</keyword>
<comment type="caution">
    <text evidence="5">The sequence shown here is derived from an EMBL/GenBank/DDBJ whole genome shotgun (WGS) entry which is preliminary data.</text>
</comment>
<evidence type="ECO:0000256" key="3">
    <source>
        <dbReference type="PIRNR" id="PIRNR021362"/>
    </source>
</evidence>
<name>A0A2T0LEZ0_9BACL</name>
<evidence type="ECO:0000256" key="4">
    <source>
        <dbReference type="PIRSR" id="PIRSR610708-1"/>
    </source>
</evidence>
<dbReference type="Proteomes" id="UP000237797">
    <property type="component" value="Unassembled WGS sequence"/>
</dbReference>
<protein>
    <recommendedName>
        <fullName evidence="3">Nucleotidase</fullName>
        <ecNumber evidence="3">3.1.3.-</ecNumber>
    </recommendedName>
</protein>
<dbReference type="Pfam" id="PF06941">
    <property type="entry name" value="NT5C"/>
    <property type="match status" value="1"/>
</dbReference>
<dbReference type="SUPFAM" id="SSF56784">
    <property type="entry name" value="HAD-like"/>
    <property type="match status" value="1"/>
</dbReference>
<dbReference type="Gene3D" id="3.40.50.1000">
    <property type="entry name" value="HAD superfamily/HAD-like"/>
    <property type="match status" value="1"/>
</dbReference>
<dbReference type="InterPro" id="IPR036412">
    <property type="entry name" value="HAD-like_sf"/>
</dbReference>
<dbReference type="InterPro" id="IPR009206">
    <property type="entry name" value="Nucleotidase_putative"/>
</dbReference>
<dbReference type="GO" id="GO:0008253">
    <property type="term" value="F:5'-nucleotidase activity"/>
    <property type="evidence" value="ECO:0007669"/>
    <property type="project" value="InterPro"/>
</dbReference>
<dbReference type="InterPro" id="IPR010708">
    <property type="entry name" value="5'(3')-deoxyribonucleotidase"/>
</dbReference>
<feature type="active site" description="Proton donor" evidence="4">
    <location>
        <position position="8"/>
    </location>
</feature>
<gene>
    <name evidence="5" type="ORF">CLV97_11211</name>
</gene>
<proteinExistence type="inferred from homology"/>
<dbReference type="EMBL" id="PVNE01000012">
    <property type="protein sequence ID" value="PRX40534.1"/>
    <property type="molecule type" value="Genomic_DNA"/>
</dbReference>
<dbReference type="EC" id="3.1.3.-" evidence="3"/>
<dbReference type="OrthoDB" id="573782at2"/>
<accession>A0A2T0LEZ0</accession>
<dbReference type="GO" id="GO:0009264">
    <property type="term" value="P:deoxyribonucleotide catabolic process"/>
    <property type="evidence" value="ECO:0007669"/>
    <property type="project" value="InterPro"/>
</dbReference>
<organism evidence="5 6">
    <name type="scientific">Planifilum fimeticola</name>
    <dbReference type="NCBI Taxonomy" id="201975"/>
    <lineage>
        <taxon>Bacteria</taxon>
        <taxon>Bacillati</taxon>
        <taxon>Bacillota</taxon>
        <taxon>Bacilli</taxon>
        <taxon>Bacillales</taxon>
        <taxon>Thermoactinomycetaceae</taxon>
        <taxon>Planifilum</taxon>
    </lineage>
</organism>
<comment type="similarity">
    <text evidence="1 3">Belongs to the 5'(3')-deoxyribonucleotidase family.</text>
</comment>
<feature type="active site" description="Nucleophile" evidence="4">
    <location>
        <position position="6"/>
    </location>
</feature>
<sequence>MRIGVDIDGTIKDTRCAAVQVYNEVLNRSVKPEEVTDFYLDKAYGLSPREGARLWRKLEHRIYALGVPLKGAAETLWKLQRRGHEIYFITARPGMKHIADVTKNWLQKHGFPYDPSRLRMSAQDKAKIARELGIQLFFEDAPKHLDRLVEEGIPTVIVDAVYNRNYPGDLPRIKSWDEVLPLVEEMEKRLKNV</sequence>
<evidence type="ECO:0000256" key="1">
    <source>
        <dbReference type="ARBA" id="ARBA00009589"/>
    </source>
</evidence>